<proteinExistence type="predicted"/>
<dbReference type="Proteomes" id="UP000299102">
    <property type="component" value="Unassembled WGS sequence"/>
</dbReference>
<protein>
    <submittedName>
        <fullName evidence="2">Uncharacterized protein</fullName>
    </submittedName>
</protein>
<dbReference type="AlphaFoldDB" id="A0A4C1YHN9"/>
<comment type="caution">
    <text evidence="2">The sequence shown here is derived from an EMBL/GenBank/DDBJ whole genome shotgun (WGS) entry which is preliminary data.</text>
</comment>
<organism evidence="2 3">
    <name type="scientific">Eumeta variegata</name>
    <name type="common">Bagworm moth</name>
    <name type="synonym">Eumeta japonica</name>
    <dbReference type="NCBI Taxonomy" id="151549"/>
    <lineage>
        <taxon>Eukaryota</taxon>
        <taxon>Metazoa</taxon>
        <taxon>Ecdysozoa</taxon>
        <taxon>Arthropoda</taxon>
        <taxon>Hexapoda</taxon>
        <taxon>Insecta</taxon>
        <taxon>Pterygota</taxon>
        <taxon>Neoptera</taxon>
        <taxon>Endopterygota</taxon>
        <taxon>Lepidoptera</taxon>
        <taxon>Glossata</taxon>
        <taxon>Ditrysia</taxon>
        <taxon>Tineoidea</taxon>
        <taxon>Psychidae</taxon>
        <taxon>Oiketicinae</taxon>
        <taxon>Eumeta</taxon>
    </lineage>
</organism>
<keyword evidence="3" id="KW-1185">Reference proteome</keyword>
<feature type="region of interest" description="Disordered" evidence="1">
    <location>
        <begin position="79"/>
        <end position="109"/>
    </location>
</feature>
<evidence type="ECO:0000256" key="1">
    <source>
        <dbReference type="SAM" id="MobiDB-lite"/>
    </source>
</evidence>
<dbReference type="EMBL" id="BGZK01001210">
    <property type="protein sequence ID" value="GBP74514.1"/>
    <property type="molecule type" value="Genomic_DNA"/>
</dbReference>
<name>A0A4C1YHN9_EUMVA</name>
<gene>
    <name evidence="2" type="ORF">EVAR_62001_1</name>
</gene>
<evidence type="ECO:0000313" key="3">
    <source>
        <dbReference type="Proteomes" id="UP000299102"/>
    </source>
</evidence>
<accession>A0A4C1YHN9</accession>
<reference evidence="2 3" key="1">
    <citation type="journal article" date="2019" name="Commun. Biol.">
        <title>The bagworm genome reveals a unique fibroin gene that provides high tensile strength.</title>
        <authorList>
            <person name="Kono N."/>
            <person name="Nakamura H."/>
            <person name="Ohtoshi R."/>
            <person name="Tomita M."/>
            <person name="Numata K."/>
            <person name="Arakawa K."/>
        </authorList>
    </citation>
    <scope>NUCLEOTIDE SEQUENCE [LARGE SCALE GENOMIC DNA]</scope>
</reference>
<sequence length="204" mass="22882">MFTPASAPRRRESSKAFTAFMYGNFIIVSDLAAVIKQLLPITEARDVRELRVITLHVISGVGRRKNALLSPTRFPGTCRGNKFSTSRGRPARAGRADLRQAPARVAPDPAKRRDTKFLIKIFRREVCDRRRSIQFRLLKLKSRVATGLPHNEKTKIENFRCGSRGSWRVTNTPGGGNEETLSRTERKGPGITGKFAYVSGYFSC</sequence>
<evidence type="ECO:0000313" key="2">
    <source>
        <dbReference type="EMBL" id="GBP74514.1"/>
    </source>
</evidence>